<accession>A0ABP8PRM7</accession>
<comment type="caution">
    <text evidence="1">The sequence shown here is derived from an EMBL/GenBank/DDBJ whole genome shotgun (WGS) entry which is preliminary data.</text>
</comment>
<dbReference type="InterPro" id="IPR028956">
    <property type="entry name" value="Imm51"/>
</dbReference>
<evidence type="ECO:0000313" key="1">
    <source>
        <dbReference type="EMBL" id="GAA4490424.1"/>
    </source>
</evidence>
<dbReference type="Proteomes" id="UP001501183">
    <property type="component" value="Unassembled WGS sequence"/>
</dbReference>
<evidence type="ECO:0000313" key="2">
    <source>
        <dbReference type="Proteomes" id="UP001501183"/>
    </source>
</evidence>
<dbReference type="EMBL" id="BAABFB010000075">
    <property type="protein sequence ID" value="GAA4490424.1"/>
    <property type="molecule type" value="Genomic_DNA"/>
</dbReference>
<keyword evidence="2" id="KW-1185">Reference proteome</keyword>
<reference evidence="2" key="1">
    <citation type="journal article" date="2019" name="Int. J. Syst. Evol. Microbiol.">
        <title>The Global Catalogue of Microorganisms (GCM) 10K type strain sequencing project: providing services to taxonomists for standard genome sequencing and annotation.</title>
        <authorList>
            <consortium name="The Broad Institute Genomics Platform"/>
            <consortium name="The Broad Institute Genome Sequencing Center for Infectious Disease"/>
            <person name="Wu L."/>
            <person name="Ma J."/>
        </authorList>
    </citation>
    <scope>NUCLEOTIDE SEQUENCE [LARGE SCALE GENOMIC DNA]</scope>
    <source>
        <strain evidence="2">JCM 32206</strain>
    </source>
</reference>
<name>A0ABP8PRM7_9NOCA</name>
<organism evidence="1 2">
    <name type="scientific">Rhodococcus olei</name>
    <dbReference type="NCBI Taxonomy" id="2161675"/>
    <lineage>
        <taxon>Bacteria</taxon>
        <taxon>Bacillati</taxon>
        <taxon>Actinomycetota</taxon>
        <taxon>Actinomycetes</taxon>
        <taxon>Mycobacteriales</taxon>
        <taxon>Nocardiaceae</taxon>
        <taxon>Rhodococcus</taxon>
    </lineage>
</organism>
<sequence>MIAVLSDALATVCRMATPSDFDALEPVRLVSGGSGSSVIYSPGGPEWHQHRSALEAHGIEGSGYEFSGALLAVLTDRAPDVLAAVGFDPEAGMVSVYGNDVDALLVAAKALHVLVTDADALGAALTRAGELELDLD</sequence>
<proteinExistence type="predicted"/>
<protein>
    <recommendedName>
        <fullName evidence="3">Immunity protein 51 of polymorphic toxin system</fullName>
    </recommendedName>
</protein>
<evidence type="ECO:0008006" key="3">
    <source>
        <dbReference type="Google" id="ProtNLM"/>
    </source>
</evidence>
<gene>
    <name evidence="1" type="ORF">GCM10023094_53700</name>
</gene>
<dbReference type="Pfam" id="PF15595">
    <property type="entry name" value="Imm51"/>
    <property type="match status" value="1"/>
</dbReference>